<protein>
    <submittedName>
        <fullName evidence="1">Uncharacterized protein</fullName>
    </submittedName>
</protein>
<dbReference type="AlphaFoldDB" id="A0A2P7EDS3"/>
<comment type="caution">
    <text evidence="1">The sequence shown here is derived from an EMBL/GenBank/DDBJ whole genome shotgun (WGS) entry which is preliminary data.</text>
</comment>
<dbReference type="Proteomes" id="UP000240206">
    <property type="component" value="Unassembled WGS sequence"/>
</dbReference>
<accession>A0A2P7EDS3</accession>
<evidence type="ECO:0000313" key="1">
    <source>
        <dbReference type="EMBL" id="PSI01385.1"/>
    </source>
</evidence>
<proteinExistence type="predicted"/>
<sequence>MALSEGLQNALASCGGVPDELRTDRLSAACRNRNGSFSADITPRYHALCSHYVSLPRFQGQCLESCFYTDPMKTNDHNECRAAAGRRLDRASQGLAVTHQLVKLACTTWDLSDRPVLDRCP</sequence>
<name>A0A2P7EDS3_9SYNE</name>
<dbReference type="EMBL" id="PXVC01000034">
    <property type="protein sequence ID" value="PSI01385.1"/>
    <property type="molecule type" value="Genomic_DNA"/>
</dbReference>
<organism evidence="1 2">
    <name type="scientific">Synechococcus lacustris str. Tous</name>
    <dbReference type="NCBI Taxonomy" id="1910958"/>
    <lineage>
        <taxon>Bacteria</taxon>
        <taxon>Bacillati</taxon>
        <taxon>Cyanobacteriota</taxon>
        <taxon>Cyanophyceae</taxon>
        <taxon>Synechococcales</taxon>
        <taxon>Synechococcaceae</taxon>
        <taxon>Synechococcus</taxon>
    </lineage>
</organism>
<gene>
    <name evidence="1" type="ORF">C7K08_08210</name>
</gene>
<evidence type="ECO:0000313" key="2">
    <source>
        <dbReference type="Proteomes" id="UP000240206"/>
    </source>
</evidence>
<keyword evidence="2" id="KW-1185">Reference proteome</keyword>
<reference evidence="2" key="1">
    <citation type="submission" date="2018-03" db="EMBL/GenBank/DDBJ databases">
        <title>Ecological and genomic features of two cosmopolitan and abundant freshwater picocyanobacteria.</title>
        <authorList>
            <person name="Cabello-Yeves P.J."/>
            <person name="Picazo A."/>
            <person name="Camacho A."/>
            <person name="Callieri C."/>
            <person name="Rosselli R."/>
            <person name="Roda-Garcia J."/>
            <person name="Coutinho F.H."/>
            <person name="Rodriguez-Valera F."/>
        </authorList>
    </citation>
    <scope>NUCLEOTIDE SEQUENCE [LARGE SCALE GENOMIC DNA]</scope>
    <source>
        <strain evidence="2">Tous</strain>
    </source>
</reference>